<dbReference type="Proteomes" id="UP000036313">
    <property type="component" value="Unassembled WGS sequence"/>
</dbReference>
<accession>A0A0J6Y5V2</accession>
<reference evidence="1 3" key="1">
    <citation type="journal article" date="2015" name="Genome Biol. Evol.">
        <title>Characterization of Three Mycobacterium spp. with Potential Use in Bioremediation by Genome Sequencing and Comparative Genomics.</title>
        <authorList>
            <person name="Das S."/>
            <person name="Pettersson B.M."/>
            <person name="Behra P.R."/>
            <person name="Ramesh M."/>
            <person name="Dasgupta S."/>
            <person name="Bhattacharya A."/>
            <person name="Kirsebom L.A."/>
        </authorList>
    </citation>
    <scope>NUCLEOTIDE SEQUENCE [LARGE SCALE GENOMIC DNA]</scope>
    <source>
        <strain evidence="1 3">DSM 44075</strain>
    </source>
</reference>
<protein>
    <submittedName>
        <fullName evidence="1">Uncharacterized protein</fullName>
    </submittedName>
</protein>
<evidence type="ECO:0000313" key="3">
    <source>
        <dbReference type="Proteomes" id="UP000036313"/>
    </source>
</evidence>
<dbReference type="RefSeq" id="WP_053079499.1">
    <property type="nucleotide sequence ID" value="NZ_JYNU01000058.1"/>
</dbReference>
<dbReference type="EMBL" id="SDLP01000002">
    <property type="protein sequence ID" value="TDL09619.1"/>
    <property type="molecule type" value="Genomic_DNA"/>
</dbReference>
<dbReference type="Proteomes" id="UP000294952">
    <property type="component" value="Unassembled WGS sequence"/>
</dbReference>
<dbReference type="AlphaFoldDB" id="A0A0J6Y5V2"/>
<gene>
    <name evidence="2" type="ORF">EUA04_06480</name>
    <name evidence="1" type="ORF">MOBUDSM44075_05453</name>
</gene>
<dbReference type="PATRIC" id="fig|1807.14.peg.5498"/>
<evidence type="ECO:0000313" key="4">
    <source>
        <dbReference type="Proteomes" id="UP000294952"/>
    </source>
</evidence>
<name>A0A0J6Y5V2_9MYCO</name>
<proteinExistence type="predicted"/>
<reference evidence="2 4" key="2">
    <citation type="submission" date="2019-01" db="EMBL/GenBank/DDBJ databases">
        <title>High-quality-draft genome sequences of five non-tuberculosis mycobacteriaceae isolated from a nosocomial environment.</title>
        <authorList>
            <person name="Tiago I."/>
            <person name="Alarico S."/>
            <person name="Pereira S.G."/>
            <person name="Coelho C."/>
            <person name="Maranha A."/>
            <person name="Empadinhas N."/>
        </authorList>
    </citation>
    <scope>NUCLEOTIDE SEQUENCE [LARGE SCALE GENOMIC DNA]</scope>
    <source>
        <strain evidence="2 4">22DIII</strain>
    </source>
</reference>
<dbReference type="EMBL" id="JYNU01000058">
    <property type="protein sequence ID" value="KMO68451.1"/>
    <property type="molecule type" value="Genomic_DNA"/>
</dbReference>
<sequence length="320" mass="34406">MPTAADSRSSRVDGAAILASQGLLSADDYSLATSTKSFGDGGQYRLEISGVERLSTLEVMLDEAAKQDVFIHRVIAFGGGTTLLNTSELSDVAALAAENHIELIAVPGPRTGWDLGRQALSTEGTAGGRRVRGLDNVRYLLDDYLRIFSTGIRGVLVWDEGVLDILNKARDAGHIPADATFKISVYAGHANPASIRILQDLGADSVNPVGDLSRPMLAAIRHAVDVPLDVWAETFESFGGMNRLWEAGDIARVAGPVYFKIEPGESEAVMYNGWVRPEFHEELIRHKVRHAAILNELARSSSPDVVVSPRPRAASPALAN</sequence>
<evidence type="ECO:0000313" key="2">
    <source>
        <dbReference type="EMBL" id="TDL09619.1"/>
    </source>
</evidence>
<organism evidence="1 3">
    <name type="scientific">Mycolicibacterium obuense</name>
    <dbReference type="NCBI Taxonomy" id="1807"/>
    <lineage>
        <taxon>Bacteria</taxon>
        <taxon>Bacillati</taxon>
        <taxon>Actinomycetota</taxon>
        <taxon>Actinomycetes</taxon>
        <taxon>Mycobacteriales</taxon>
        <taxon>Mycobacteriaceae</taxon>
        <taxon>Mycolicibacterium</taxon>
    </lineage>
</organism>
<evidence type="ECO:0000313" key="1">
    <source>
        <dbReference type="EMBL" id="KMO68451.1"/>
    </source>
</evidence>
<comment type="caution">
    <text evidence="1">The sequence shown here is derived from an EMBL/GenBank/DDBJ whole genome shotgun (WGS) entry which is preliminary data.</text>
</comment>